<name>A0A9X0D818_9CNID</name>
<organism evidence="3 4">
    <name type="scientific">Desmophyllum pertusum</name>
    <dbReference type="NCBI Taxonomy" id="174260"/>
    <lineage>
        <taxon>Eukaryota</taxon>
        <taxon>Metazoa</taxon>
        <taxon>Cnidaria</taxon>
        <taxon>Anthozoa</taxon>
        <taxon>Hexacorallia</taxon>
        <taxon>Scleractinia</taxon>
        <taxon>Caryophylliina</taxon>
        <taxon>Caryophylliidae</taxon>
        <taxon>Desmophyllum</taxon>
    </lineage>
</organism>
<dbReference type="Proteomes" id="UP001163046">
    <property type="component" value="Unassembled WGS sequence"/>
</dbReference>
<feature type="compositionally biased region" description="Polar residues" evidence="1">
    <location>
        <begin position="215"/>
        <end position="224"/>
    </location>
</feature>
<feature type="region of interest" description="Disordered" evidence="1">
    <location>
        <begin position="193"/>
        <end position="224"/>
    </location>
</feature>
<gene>
    <name evidence="3" type="ORF">OS493_038640</name>
</gene>
<dbReference type="AlphaFoldDB" id="A0A9X0D818"/>
<evidence type="ECO:0000256" key="1">
    <source>
        <dbReference type="SAM" id="MobiDB-lite"/>
    </source>
</evidence>
<protein>
    <recommendedName>
        <fullName evidence="2">C2H2-type domain-containing protein</fullName>
    </recommendedName>
</protein>
<reference evidence="3" key="1">
    <citation type="submission" date="2023-01" db="EMBL/GenBank/DDBJ databases">
        <title>Genome assembly of the deep-sea coral Lophelia pertusa.</title>
        <authorList>
            <person name="Herrera S."/>
            <person name="Cordes E."/>
        </authorList>
    </citation>
    <scope>NUCLEOTIDE SEQUENCE</scope>
    <source>
        <strain evidence="3">USNM1676648</strain>
        <tissue evidence="3">Polyp</tissue>
    </source>
</reference>
<comment type="caution">
    <text evidence="3">The sequence shown here is derived from an EMBL/GenBank/DDBJ whole genome shotgun (WGS) entry which is preliminary data.</text>
</comment>
<evidence type="ECO:0000313" key="3">
    <source>
        <dbReference type="EMBL" id="KAJ7388304.1"/>
    </source>
</evidence>
<dbReference type="EMBL" id="MU825505">
    <property type="protein sequence ID" value="KAJ7388304.1"/>
    <property type="molecule type" value="Genomic_DNA"/>
</dbReference>
<keyword evidence="4" id="KW-1185">Reference proteome</keyword>
<evidence type="ECO:0000313" key="4">
    <source>
        <dbReference type="Proteomes" id="UP001163046"/>
    </source>
</evidence>
<accession>A0A9X0D818</accession>
<dbReference type="PROSITE" id="PS00028">
    <property type="entry name" value="ZINC_FINGER_C2H2_1"/>
    <property type="match status" value="1"/>
</dbReference>
<sequence length="246" mass="27734">MPSLKARCSICQRQFATARSLNTHAEKFGHRFQERDIQFFKAESNVPVDVPVAQRIPEAQKPEYKKFLCGLAELVNSYLNPEVKSKWVKIDLIMAPAGCFKQLMIDLELGNPFAMREARHPAPLKCMSTAVYYNIYDKNSLANLFAQTTMPLKTKAYFRNKEEVSAPPSAVQNLSAREKVLLAKQRAGSRWGTEANLTRQRPGDSCYAARESGPAQESSKLSGGRTSFLRPTMVISDYGTSWNMWN</sequence>
<proteinExistence type="predicted"/>
<evidence type="ECO:0000259" key="2">
    <source>
        <dbReference type="PROSITE" id="PS00028"/>
    </source>
</evidence>
<feature type="domain" description="C2H2-type" evidence="2">
    <location>
        <begin position="8"/>
        <end position="30"/>
    </location>
</feature>
<dbReference type="InterPro" id="IPR013087">
    <property type="entry name" value="Znf_C2H2_type"/>
</dbReference>